<name>A0ABV4NT97_9GAMM</name>
<sequence length="95" mass="10921">MSLSLEKRAEQDFGQELKQIVEAPESIEAKIADIQDGAHDKKIVTLENGHIWKQNDTGRIFWQAGDLVIVERAMFGSFFMKPTQGGKKMRFRRLK</sequence>
<reference evidence="1 2" key="1">
    <citation type="submission" date="2024-08" db="EMBL/GenBank/DDBJ databases">
        <authorList>
            <person name="Ishaq N."/>
        </authorList>
    </citation>
    <scope>NUCLEOTIDE SEQUENCE [LARGE SCALE GENOMIC DNA]</scope>
    <source>
        <strain evidence="1 2">JCM 30400</strain>
    </source>
</reference>
<gene>
    <name evidence="1" type="ORF">ACCI51_16820</name>
</gene>
<keyword evidence="2" id="KW-1185">Reference proteome</keyword>
<accession>A0ABV4NT97</accession>
<comment type="caution">
    <text evidence="1">The sequence shown here is derived from an EMBL/GenBank/DDBJ whole genome shotgun (WGS) entry which is preliminary data.</text>
</comment>
<evidence type="ECO:0000313" key="1">
    <source>
        <dbReference type="EMBL" id="MFA0792214.1"/>
    </source>
</evidence>
<dbReference type="Proteomes" id="UP001569414">
    <property type="component" value="Unassembled WGS sequence"/>
</dbReference>
<evidence type="ECO:0000313" key="2">
    <source>
        <dbReference type="Proteomes" id="UP001569414"/>
    </source>
</evidence>
<proteinExistence type="predicted"/>
<dbReference type="RefSeq" id="WP_371844607.1">
    <property type="nucleotide sequence ID" value="NZ_JBGMEL010000020.1"/>
</dbReference>
<organism evidence="1 2">
    <name type="scientific">Microbulbifer echini</name>
    <dbReference type="NCBI Taxonomy" id="1529067"/>
    <lineage>
        <taxon>Bacteria</taxon>
        <taxon>Pseudomonadati</taxon>
        <taxon>Pseudomonadota</taxon>
        <taxon>Gammaproteobacteria</taxon>
        <taxon>Cellvibrionales</taxon>
        <taxon>Microbulbiferaceae</taxon>
        <taxon>Microbulbifer</taxon>
    </lineage>
</organism>
<protein>
    <submittedName>
        <fullName evidence="1">Uncharacterized protein</fullName>
    </submittedName>
</protein>
<dbReference type="EMBL" id="JBGMEL010000020">
    <property type="protein sequence ID" value="MFA0792214.1"/>
    <property type="molecule type" value="Genomic_DNA"/>
</dbReference>